<comment type="caution">
    <text evidence="2">The sequence shown here is derived from an EMBL/GenBank/DDBJ whole genome shotgun (WGS) entry which is preliminary data.</text>
</comment>
<dbReference type="Pfam" id="PF05544">
    <property type="entry name" value="Pro_racemase"/>
    <property type="match status" value="1"/>
</dbReference>
<feature type="non-terminal residue" evidence="2">
    <location>
        <position position="141"/>
    </location>
</feature>
<proteinExistence type="inferred from homology"/>
<protein>
    <recommendedName>
        <fullName evidence="3">Proline racemase</fullName>
    </recommendedName>
</protein>
<organism evidence="2">
    <name type="scientific">marine sediment metagenome</name>
    <dbReference type="NCBI Taxonomy" id="412755"/>
    <lineage>
        <taxon>unclassified sequences</taxon>
        <taxon>metagenomes</taxon>
        <taxon>ecological metagenomes</taxon>
    </lineage>
</organism>
<evidence type="ECO:0008006" key="3">
    <source>
        <dbReference type="Google" id="ProtNLM"/>
    </source>
</evidence>
<dbReference type="SUPFAM" id="SSF54506">
    <property type="entry name" value="Diaminopimelate epimerase-like"/>
    <property type="match status" value="1"/>
</dbReference>
<gene>
    <name evidence="2" type="ORF">S03H2_32395</name>
</gene>
<dbReference type="AlphaFoldDB" id="X1HP72"/>
<evidence type="ECO:0000256" key="1">
    <source>
        <dbReference type="ARBA" id="ARBA00007529"/>
    </source>
</evidence>
<comment type="similarity">
    <text evidence="1">Belongs to the proline racemase family.</text>
</comment>
<dbReference type="PANTHER" id="PTHR33442">
    <property type="entry name" value="TRANS-3-HYDROXY-L-PROLINE DEHYDRATASE"/>
    <property type="match status" value="1"/>
</dbReference>
<dbReference type="InterPro" id="IPR008794">
    <property type="entry name" value="Pro_racemase_fam"/>
</dbReference>
<dbReference type="Gene3D" id="3.10.310.10">
    <property type="entry name" value="Diaminopimelate Epimerase, Chain A, domain 1"/>
    <property type="match status" value="1"/>
</dbReference>
<dbReference type="PANTHER" id="PTHR33442:SF1">
    <property type="entry name" value="TRANS-3-HYDROXY-L-PROLINE DEHYDRATASE"/>
    <property type="match status" value="1"/>
</dbReference>
<evidence type="ECO:0000313" key="2">
    <source>
        <dbReference type="EMBL" id="GAH55624.1"/>
    </source>
</evidence>
<dbReference type="GO" id="GO:0047580">
    <property type="term" value="F:4-hydroxyproline epimerase activity"/>
    <property type="evidence" value="ECO:0007669"/>
    <property type="project" value="TreeGrafter"/>
</dbReference>
<name>X1HP72_9ZZZZ</name>
<dbReference type="EMBL" id="BARU01019685">
    <property type="protein sequence ID" value="GAH55624.1"/>
    <property type="molecule type" value="Genomic_DNA"/>
</dbReference>
<reference evidence="2" key="1">
    <citation type="journal article" date="2014" name="Front. Microbiol.">
        <title>High frequency of phylogenetically diverse reductive dehalogenase-homologous genes in deep subseafloor sedimentary metagenomes.</title>
        <authorList>
            <person name="Kawai M."/>
            <person name="Futagami T."/>
            <person name="Toyoda A."/>
            <person name="Takaki Y."/>
            <person name="Nishi S."/>
            <person name="Hori S."/>
            <person name="Arai W."/>
            <person name="Tsubouchi T."/>
            <person name="Morono Y."/>
            <person name="Uchiyama I."/>
            <person name="Ito T."/>
            <person name="Fujiyama A."/>
            <person name="Inagaki F."/>
            <person name="Takami H."/>
        </authorList>
    </citation>
    <scope>NUCLEOTIDE SEQUENCE</scope>
    <source>
        <strain evidence="2">Expedition CK06-06</strain>
    </source>
</reference>
<accession>X1HP72</accession>
<dbReference type="FunFam" id="3.10.310.10:FF:000003">
    <property type="entry name" value="Proline racemase"/>
    <property type="match status" value="1"/>
</dbReference>
<sequence length="141" mass="15404">MAIEILRSIQTVETHTAGEPTRIIMGGVLNIKGKTINEKRNYLFNKIGGFRKFLCNEPRGHAGMAGALVMESNRDDADFGVIFFTRMACDHMCGHGTIGVACALIETGMVEIEEPITNITLETPGGIIKVKVIIKKGKIEE</sequence>